<sequence length="91" mass="11087">MIWDDDISFEGFQNRIDDWYANNNFELCDPPINAQFALDLIFKTLIDDKKHYPYLTAIPESTEQTNTIMLYLILKKYSRQYRRFLKERKIK</sequence>
<organism evidence="1">
    <name type="scientific">Myoviridae sp. ctdxI18</name>
    <dbReference type="NCBI Taxonomy" id="2826673"/>
    <lineage>
        <taxon>Viruses</taxon>
        <taxon>Duplodnaviria</taxon>
        <taxon>Heunggongvirae</taxon>
        <taxon>Uroviricota</taxon>
        <taxon>Caudoviricetes</taxon>
    </lineage>
</organism>
<accession>A0A8S5M3Y8</accession>
<proteinExistence type="predicted"/>
<dbReference type="EMBL" id="BK014808">
    <property type="protein sequence ID" value="DAD76787.1"/>
    <property type="molecule type" value="Genomic_DNA"/>
</dbReference>
<protein>
    <submittedName>
        <fullName evidence="1">Uncharacterized protein</fullName>
    </submittedName>
</protein>
<dbReference type="InterPro" id="IPR057387">
    <property type="entry name" value="Tad8-like"/>
</dbReference>
<reference evidence="1" key="1">
    <citation type="journal article" date="2021" name="Proc. Natl. Acad. Sci. U.S.A.">
        <title>A Catalog of Tens of Thousands of Viruses from Human Metagenomes Reveals Hidden Associations with Chronic Diseases.</title>
        <authorList>
            <person name="Tisza M.J."/>
            <person name="Buck C.B."/>
        </authorList>
    </citation>
    <scope>NUCLEOTIDE SEQUENCE</scope>
    <source>
        <strain evidence="1">CtdxI18</strain>
    </source>
</reference>
<name>A0A8S5M3Y8_9CAUD</name>
<dbReference type="Pfam" id="PF25189">
    <property type="entry name" value="Tad8"/>
    <property type="match status" value="1"/>
</dbReference>
<evidence type="ECO:0000313" key="1">
    <source>
        <dbReference type="EMBL" id="DAD76787.1"/>
    </source>
</evidence>